<dbReference type="AlphaFoldDB" id="A0A9N9FXV0"/>
<accession>A0A9N9FXV0</accession>
<dbReference type="Proteomes" id="UP000789375">
    <property type="component" value="Unassembled WGS sequence"/>
</dbReference>
<evidence type="ECO:0000313" key="1">
    <source>
        <dbReference type="EMBL" id="CAG8567654.1"/>
    </source>
</evidence>
<keyword evidence="2" id="KW-1185">Reference proteome</keyword>
<evidence type="ECO:0000313" key="2">
    <source>
        <dbReference type="Proteomes" id="UP000789375"/>
    </source>
</evidence>
<name>A0A9N9FXV0_FUNMO</name>
<comment type="caution">
    <text evidence="1">The sequence shown here is derived from an EMBL/GenBank/DDBJ whole genome shotgun (WGS) entry which is preliminary data.</text>
</comment>
<sequence length="66" mass="7494">MQPVGRSGFRFTKNNLSMFISHYGEPSVILSDTETITELTTTDITSTKVVQKTKNRIKLPLRHSIQ</sequence>
<reference evidence="1" key="1">
    <citation type="submission" date="2021-06" db="EMBL/GenBank/DDBJ databases">
        <authorList>
            <person name="Kallberg Y."/>
            <person name="Tangrot J."/>
            <person name="Rosling A."/>
        </authorList>
    </citation>
    <scope>NUCLEOTIDE SEQUENCE</scope>
    <source>
        <strain evidence="1">87-6 pot B 2015</strain>
    </source>
</reference>
<protein>
    <submittedName>
        <fullName evidence="1">1562_t:CDS:1</fullName>
    </submittedName>
</protein>
<dbReference type="EMBL" id="CAJVPP010001670">
    <property type="protein sequence ID" value="CAG8567654.1"/>
    <property type="molecule type" value="Genomic_DNA"/>
</dbReference>
<proteinExistence type="predicted"/>
<organism evidence="1 2">
    <name type="scientific">Funneliformis mosseae</name>
    <name type="common">Endomycorrhizal fungus</name>
    <name type="synonym">Glomus mosseae</name>
    <dbReference type="NCBI Taxonomy" id="27381"/>
    <lineage>
        <taxon>Eukaryota</taxon>
        <taxon>Fungi</taxon>
        <taxon>Fungi incertae sedis</taxon>
        <taxon>Mucoromycota</taxon>
        <taxon>Glomeromycotina</taxon>
        <taxon>Glomeromycetes</taxon>
        <taxon>Glomerales</taxon>
        <taxon>Glomeraceae</taxon>
        <taxon>Funneliformis</taxon>
    </lineage>
</organism>
<gene>
    <name evidence="1" type="ORF">FMOSSE_LOCUS7289</name>
</gene>